<proteinExistence type="predicted"/>
<gene>
    <name evidence="1" type="ORF">S12H4_13566</name>
</gene>
<name>X1R6H9_9ZZZZ</name>
<comment type="caution">
    <text evidence="1">The sequence shown here is derived from an EMBL/GenBank/DDBJ whole genome shotgun (WGS) entry which is preliminary data.</text>
</comment>
<protein>
    <submittedName>
        <fullName evidence="1">Uncharacterized protein</fullName>
    </submittedName>
</protein>
<evidence type="ECO:0000313" key="1">
    <source>
        <dbReference type="EMBL" id="GAI76153.1"/>
    </source>
</evidence>
<dbReference type="EMBL" id="BARW01006458">
    <property type="protein sequence ID" value="GAI76153.1"/>
    <property type="molecule type" value="Genomic_DNA"/>
</dbReference>
<reference evidence="1" key="1">
    <citation type="journal article" date="2014" name="Front. Microbiol.">
        <title>High frequency of phylogenetically diverse reductive dehalogenase-homologous genes in deep subseafloor sedimentary metagenomes.</title>
        <authorList>
            <person name="Kawai M."/>
            <person name="Futagami T."/>
            <person name="Toyoda A."/>
            <person name="Takaki Y."/>
            <person name="Nishi S."/>
            <person name="Hori S."/>
            <person name="Arai W."/>
            <person name="Tsubouchi T."/>
            <person name="Morono Y."/>
            <person name="Uchiyama I."/>
            <person name="Ito T."/>
            <person name="Fujiyama A."/>
            <person name="Inagaki F."/>
            <person name="Takami H."/>
        </authorList>
    </citation>
    <scope>NUCLEOTIDE SEQUENCE</scope>
    <source>
        <strain evidence="1">Expedition CK06-06</strain>
    </source>
</reference>
<organism evidence="1">
    <name type="scientific">marine sediment metagenome</name>
    <dbReference type="NCBI Taxonomy" id="412755"/>
    <lineage>
        <taxon>unclassified sequences</taxon>
        <taxon>metagenomes</taxon>
        <taxon>ecological metagenomes</taxon>
    </lineage>
</organism>
<sequence length="104" mass="11976">MNPRNGVLYTEFCQDCPLYPCQDGVSAVRITRDGYPEKCGFPMTTDKSVNLLSLLQEVNTESVASALLQLFNTLQKATLQKSWSQEWELRRNAYWYSFSTDKTH</sequence>
<dbReference type="AlphaFoldDB" id="X1R6H9"/>
<accession>X1R6H9</accession>